<keyword evidence="1" id="KW-0812">Transmembrane</keyword>
<sequence>MLIIMYATPEVSFVIGVQGFQRPVNHALNKKQMKNVVRAILMSGLVFSLIGLPVLDMAVVPAIQSLENVLPGSMGLEVTHSGYFLEYYFTHWSYPSKSAWIYFLVGLGLSYGISAAIAGLLVAAGWITVAVAESVLVSTGTGIVIAGAIAAF</sequence>
<dbReference type="Proteomes" id="UP000195607">
    <property type="component" value="Chromosome I"/>
</dbReference>
<evidence type="ECO:0000313" key="3">
    <source>
        <dbReference type="Proteomes" id="UP000195607"/>
    </source>
</evidence>
<organism evidence="2 3">
    <name type="scientific">Cuniculiplasma divulgatum</name>
    <dbReference type="NCBI Taxonomy" id="1673428"/>
    <lineage>
        <taxon>Archaea</taxon>
        <taxon>Methanobacteriati</taxon>
        <taxon>Thermoplasmatota</taxon>
        <taxon>Thermoplasmata</taxon>
        <taxon>Thermoplasmatales</taxon>
        <taxon>Cuniculiplasmataceae</taxon>
        <taxon>Cuniculiplasma</taxon>
    </lineage>
</organism>
<keyword evidence="1" id="KW-1133">Transmembrane helix</keyword>
<protein>
    <submittedName>
        <fullName evidence="2">Multipass membrane protein</fullName>
    </submittedName>
</protein>
<evidence type="ECO:0000313" key="2">
    <source>
        <dbReference type="EMBL" id="SIM73884.1"/>
    </source>
</evidence>
<dbReference type="AlphaFoldDB" id="A0A1N5VLJ1"/>
<keyword evidence="1" id="KW-0472">Membrane</keyword>
<proteinExistence type="predicted"/>
<feature type="transmembrane region" description="Helical" evidence="1">
    <location>
        <begin position="39"/>
        <end position="63"/>
    </location>
</feature>
<feature type="transmembrane region" description="Helical" evidence="1">
    <location>
        <begin position="130"/>
        <end position="151"/>
    </location>
</feature>
<dbReference type="EMBL" id="LT671858">
    <property type="protein sequence ID" value="SIM73884.1"/>
    <property type="molecule type" value="Genomic_DNA"/>
</dbReference>
<feature type="transmembrane region" description="Helical" evidence="1">
    <location>
        <begin position="99"/>
        <end position="123"/>
    </location>
</feature>
<reference evidence="2 3" key="1">
    <citation type="submission" date="2016-04" db="EMBL/GenBank/DDBJ databases">
        <authorList>
            <person name="Evans L.H."/>
            <person name="Alamgir A."/>
            <person name="Owens N."/>
            <person name="Weber N.D."/>
            <person name="Virtaneva K."/>
            <person name="Barbian K."/>
            <person name="Babar A."/>
            <person name="Rosenke K."/>
        </authorList>
    </citation>
    <scope>NUCLEOTIDE SEQUENCE [LARGE SCALE GENOMIC DNA]</scope>
    <source>
        <strain evidence="3">S5(T) (JCM 30642 \VKM B-2941)</strain>
    </source>
</reference>
<gene>
    <name evidence="2" type="ORF">CSP5_1428</name>
</gene>
<evidence type="ECO:0000256" key="1">
    <source>
        <dbReference type="SAM" id="Phobius"/>
    </source>
</evidence>
<accession>A0A1N5VLJ1</accession>
<name>A0A1N5VLJ1_9ARCH</name>